<dbReference type="AlphaFoldDB" id="A0A8G2CNH1"/>
<proteinExistence type="predicted"/>
<name>A0A8G2CNH1_ACIRU</name>
<evidence type="ECO:0000313" key="2">
    <source>
        <dbReference type="Proteomes" id="UP000186308"/>
    </source>
</evidence>
<protein>
    <submittedName>
        <fullName evidence="1">Uncharacterized protein</fullName>
    </submittedName>
</protein>
<keyword evidence="2" id="KW-1185">Reference proteome</keyword>
<sequence>MTRKMTDAQLDYERKRAAKANKSLDEWLKAKAKAELKTAPAKPEIAKKPGLLRRLIERGHKPITAKK</sequence>
<organism evidence="1 2">
    <name type="scientific">Acidiphilium rubrum</name>
    <dbReference type="NCBI Taxonomy" id="526"/>
    <lineage>
        <taxon>Bacteria</taxon>
        <taxon>Pseudomonadati</taxon>
        <taxon>Pseudomonadota</taxon>
        <taxon>Alphaproteobacteria</taxon>
        <taxon>Acetobacterales</taxon>
        <taxon>Acidocellaceae</taxon>
        <taxon>Acidiphilium</taxon>
    </lineage>
</organism>
<accession>A0A8G2CNH1</accession>
<comment type="caution">
    <text evidence="1">The sequence shown here is derived from an EMBL/GenBank/DDBJ whole genome shotgun (WGS) entry which is preliminary data.</text>
</comment>
<dbReference type="RefSeq" id="WP_029313612.1">
    <property type="nucleotide sequence ID" value="NZ_FTNE01000033.1"/>
</dbReference>
<evidence type="ECO:0000313" key="1">
    <source>
        <dbReference type="EMBL" id="SIR44232.1"/>
    </source>
</evidence>
<gene>
    <name evidence="1" type="ORF">SAMN05421828_1338</name>
</gene>
<reference evidence="1 2" key="1">
    <citation type="submission" date="2017-01" db="EMBL/GenBank/DDBJ databases">
        <authorList>
            <person name="Varghese N."/>
            <person name="Submissions S."/>
        </authorList>
    </citation>
    <scope>NUCLEOTIDE SEQUENCE [LARGE SCALE GENOMIC DNA]</scope>
    <source>
        <strain evidence="1 2">ATCC 35905</strain>
    </source>
</reference>
<dbReference type="Proteomes" id="UP000186308">
    <property type="component" value="Unassembled WGS sequence"/>
</dbReference>
<dbReference type="EMBL" id="FTNE01000033">
    <property type="protein sequence ID" value="SIR44232.1"/>
    <property type="molecule type" value="Genomic_DNA"/>
</dbReference>